<feature type="transmembrane region" description="Helical" evidence="6">
    <location>
        <begin position="101"/>
        <end position="125"/>
    </location>
</feature>
<evidence type="ECO:0000256" key="1">
    <source>
        <dbReference type="ARBA" id="ARBA00004141"/>
    </source>
</evidence>
<dbReference type="KEGG" id="metu:GNH96_05880"/>
<accession>A0A858Q6W1</accession>
<proteinExistence type="inferred from homology"/>
<protein>
    <submittedName>
        <fullName evidence="7">DUF423 domain-containing protein</fullName>
    </submittedName>
</protein>
<dbReference type="InterPro" id="IPR006696">
    <property type="entry name" value="DUF423"/>
</dbReference>
<dbReference type="EMBL" id="CP046565">
    <property type="protein sequence ID" value="QJD29543.1"/>
    <property type="molecule type" value="Genomic_DNA"/>
</dbReference>
<evidence type="ECO:0000313" key="8">
    <source>
        <dbReference type="Proteomes" id="UP000503004"/>
    </source>
</evidence>
<evidence type="ECO:0000256" key="6">
    <source>
        <dbReference type="SAM" id="Phobius"/>
    </source>
</evidence>
<dbReference type="Pfam" id="PF04241">
    <property type="entry name" value="DUF423"/>
    <property type="match status" value="1"/>
</dbReference>
<evidence type="ECO:0000313" key="7">
    <source>
        <dbReference type="EMBL" id="QJD29543.1"/>
    </source>
</evidence>
<gene>
    <name evidence="7" type="ORF">GNH96_05880</name>
</gene>
<feature type="transmembrane region" description="Helical" evidence="6">
    <location>
        <begin position="46"/>
        <end position="63"/>
    </location>
</feature>
<keyword evidence="5 6" id="KW-0472">Membrane</keyword>
<dbReference type="AlphaFoldDB" id="A0A858Q6W1"/>
<dbReference type="GO" id="GO:0005886">
    <property type="term" value="C:plasma membrane"/>
    <property type="evidence" value="ECO:0007669"/>
    <property type="project" value="TreeGrafter"/>
</dbReference>
<comment type="subcellular location">
    <subcellularLocation>
        <location evidence="1">Membrane</location>
        <topology evidence="1">Multi-pass membrane protein</topology>
    </subcellularLocation>
</comment>
<evidence type="ECO:0000256" key="3">
    <source>
        <dbReference type="ARBA" id="ARBA00022692"/>
    </source>
</evidence>
<dbReference type="RefSeq" id="WP_169602826.1">
    <property type="nucleotide sequence ID" value="NZ_CP046565.1"/>
</dbReference>
<dbReference type="PANTHER" id="PTHR43461:SF1">
    <property type="entry name" value="TRANSMEMBRANE PROTEIN 256"/>
    <property type="match status" value="1"/>
</dbReference>
<dbReference type="PANTHER" id="PTHR43461">
    <property type="entry name" value="TRANSMEMBRANE PROTEIN 256"/>
    <property type="match status" value="1"/>
</dbReference>
<reference evidence="8" key="1">
    <citation type="submission" date="2019-12" db="EMBL/GenBank/DDBJ databases">
        <authorList>
            <person name="Awala S.I."/>
            <person name="Rhee S.K."/>
        </authorList>
    </citation>
    <scope>NUCLEOTIDE SEQUENCE [LARGE SCALE GENOMIC DNA]</scope>
    <source>
        <strain evidence="8">IM1</strain>
    </source>
</reference>
<keyword evidence="4 6" id="KW-1133">Transmembrane helix</keyword>
<feature type="transmembrane region" description="Helical" evidence="6">
    <location>
        <begin position="75"/>
        <end position="95"/>
    </location>
</feature>
<comment type="similarity">
    <text evidence="2">Belongs to the UPF0382 family.</text>
</comment>
<sequence>MKKSGTNGWLVATGIAGFTGVAMGAFGAHGLKAVIAPEMLAVYQTGVQYHVWHALGLGLVTLLRRQAPPSRPLAWAAWLMLAGIVLFSGSLYLLAVSGIRWLGMITPFGGMAFLAAWACVSVHGWRQP</sequence>
<evidence type="ECO:0000256" key="2">
    <source>
        <dbReference type="ARBA" id="ARBA00009694"/>
    </source>
</evidence>
<keyword evidence="8" id="KW-1185">Reference proteome</keyword>
<name>A0A858Q6W1_9GAMM</name>
<evidence type="ECO:0000256" key="5">
    <source>
        <dbReference type="ARBA" id="ARBA00023136"/>
    </source>
</evidence>
<organism evidence="7 8">
    <name type="scientific">Methylococcus geothermalis</name>
    <dbReference type="NCBI Taxonomy" id="2681310"/>
    <lineage>
        <taxon>Bacteria</taxon>
        <taxon>Pseudomonadati</taxon>
        <taxon>Pseudomonadota</taxon>
        <taxon>Gammaproteobacteria</taxon>
        <taxon>Methylococcales</taxon>
        <taxon>Methylococcaceae</taxon>
        <taxon>Methylococcus</taxon>
    </lineage>
</organism>
<keyword evidence="3 6" id="KW-0812">Transmembrane</keyword>
<dbReference type="Proteomes" id="UP000503004">
    <property type="component" value="Chromosome"/>
</dbReference>
<evidence type="ECO:0000256" key="4">
    <source>
        <dbReference type="ARBA" id="ARBA00022989"/>
    </source>
</evidence>